<sequence>MGDLEKVINKYLKEYLFSMRGKISNRLFELSERYVKAGLSHSVPPVFRVGRIREGFESRYIEYPTPLFISTYRALARSMNE</sequence>
<organism evidence="1 2">
    <name type="scientific">Brachionus plicatilis</name>
    <name type="common">Marine rotifer</name>
    <name type="synonym">Brachionus muelleri</name>
    <dbReference type="NCBI Taxonomy" id="10195"/>
    <lineage>
        <taxon>Eukaryota</taxon>
        <taxon>Metazoa</taxon>
        <taxon>Spiralia</taxon>
        <taxon>Gnathifera</taxon>
        <taxon>Rotifera</taxon>
        <taxon>Eurotatoria</taxon>
        <taxon>Monogononta</taxon>
        <taxon>Pseudotrocha</taxon>
        <taxon>Ploima</taxon>
        <taxon>Brachionidae</taxon>
        <taxon>Brachionus</taxon>
    </lineage>
</organism>
<name>A0A3M7QGN4_BRAPC</name>
<dbReference type="EMBL" id="REGN01006198">
    <property type="protein sequence ID" value="RNA10449.1"/>
    <property type="molecule type" value="Genomic_DNA"/>
</dbReference>
<accession>A0A3M7QGN4</accession>
<protein>
    <submittedName>
        <fullName evidence="1">Uncharacterized protein</fullName>
    </submittedName>
</protein>
<evidence type="ECO:0000313" key="1">
    <source>
        <dbReference type="EMBL" id="RNA10449.1"/>
    </source>
</evidence>
<dbReference type="Proteomes" id="UP000276133">
    <property type="component" value="Unassembled WGS sequence"/>
</dbReference>
<gene>
    <name evidence="1" type="ORF">BpHYR1_001738</name>
</gene>
<reference evidence="1 2" key="1">
    <citation type="journal article" date="2018" name="Sci. Rep.">
        <title>Genomic signatures of local adaptation to the degree of environmental predictability in rotifers.</title>
        <authorList>
            <person name="Franch-Gras L."/>
            <person name="Hahn C."/>
            <person name="Garcia-Roger E.M."/>
            <person name="Carmona M.J."/>
            <person name="Serra M."/>
            <person name="Gomez A."/>
        </authorList>
    </citation>
    <scope>NUCLEOTIDE SEQUENCE [LARGE SCALE GENOMIC DNA]</scope>
    <source>
        <strain evidence="1">HYR1</strain>
    </source>
</reference>
<dbReference type="AlphaFoldDB" id="A0A3M7QGN4"/>
<proteinExistence type="predicted"/>
<keyword evidence="2" id="KW-1185">Reference proteome</keyword>
<comment type="caution">
    <text evidence="1">The sequence shown here is derived from an EMBL/GenBank/DDBJ whole genome shotgun (WGS) entry which is preliminary data.</text>
</comment>
<evidence type="ECO:0000313" key="2">
    <source>
        <dbReference type="Proteomes" id="UP000276133"/>
    </source>
</evidence>